<dbReference type="RefSeq" id="XP_033573910.1">
    <property type="nucleotide sequence ID" value="XM_033720611.1"/>
</dbReference>
<dbReference type="GeneID" id="54461504"/>
<feature type="region of interest" description="Disordered" evidence="1">
    <location>
        <begin position="39"/>
        <end position="61"/>
    </location>
</feature>
<name>A0A6A6YDQ7_9PEZI</name>
<sequence length="264" mass="30354">MPTENVILSSPAAWESWIQIIQAKAERREIWRIIDPSETDANADEMLPEPSKPAPPSADDSTFAAQMTWKMAYDEYKNNKALFDKQKESMQDLRIFILQTIDAKYTTYTYGISSARDLLAKLKKSIAPSDEARRHEIYNLWQNQKHFPTEQTVESWLMDWETLYSDALRLRLPEAADNRAQIDFLLSLVEKHPEFAGYWRQEIARRTDTKESAPSLADLVSKFRIQRHETLAAAQDSHSAYTTTLQGRKINPKQGSTEATELGL</sequence>
<feature type="compositionally biased region" description="Polar residues" evidence="1">
    <location>
        <begin position="253"/>
        <end position="264"/>
    </location>
</feature>
<dbReference type="Proteomes" id="UP000504636">
    <property type="component" value="Unplaced"/>
</dbReference>
<keyword evidence="3" id="KW-1185">Reference proteome</keyword>
<reference evidence="4" key="3">
    <citation type="submission" date="2025-04" db="UniProtKB">
        <authorList>
            <consortium name="RefSeq"/>
        </authorList>
    </citation>
    <scope>IDENTIFICATION</scope>
    <source>
        <strain evidence="4">CBS 304.34</strain>
    </source>
</reference>
<dbReference type="AlphaFoldDB" id="A0A6A6YDQ7"/>
<dbReference type="EMBL" id="MU003706">
    <property type="protein sequence ID" value="KAF2806946.1"/>
    <property type="molecule type" value="Genomic_DNA"/>
</dbReference>
<reference evidence="2 4" key="1">
    <citation type="journal article" date="2020" name="Stud. Mycol.">
        <title>101 Dothideomycetes genomes: a test case for predicting lifestyles and emergence of pathogens.</title>
        <authorList>
            <person name="Haridas S."/>
            <person name="Albert R."/>
            <person name="Binder M."/>
            <person name="Bloem J."/>
            <person name="Labutti K."/>
            <person name="Salamov A."/>
            <person name="Andreopoulos B."/>
            <person name="Baker S."/>
            <person name="Barry K."/>
            <person name="Bills G."/>
            <person name="Bluhm B."/>
            <person name="Cannon C."/>
            <person name="Castanera R."/>
            <person name="Culley D."/>
            <person name="Daum C."/>
            <person name="Ezra D."/>
            <person name="Gonzalez J."/>
            <person name="Henrissat B."/>
            <person name="Kuo A."/>
            <person name="Liang C."/>
            <person name="Lipzen A."/>
            <person name="Lutzoni F."/>
            <person name="Magnuson J."/>
            <person name="Mondo S."/>
            <person name="Nolan M."/>
            <person name="Ohm R."/>
            <person name="Pangilinan J."/>
            <person name="Park H.-J."/>
            <person name="Ramirez L."/>
            <person name="Alfaro M."/>
            <person name="Sun H."/>
            <person name="Tritt A."/>
            <person name="Yoshinaga Y."/>
            <person name="Zwiers L.-H."/>
            <person name="Turgeon B."/>
            <person name="Goodwin S."/>
            <person name="Spatafora J."/>
            <person name="Crous P."/>
            <person name="Grigoriev I."/>
        </authorList>
    </citation>
    <scope>NUCLEOTIDE SEQUENCE</scope>
    <source>
        <strain evidence="2 4">CBS 304.34</strain>
    </source>
</reference>
<evidence type="ECO:0000313" key="4">
    <source>
        <dbReference type="RefSeq" id="XP_033573910.1"/>
    </source>
</evidence>
<gene>
    <name evidence="2 4" type="ORF">BDZ99DRAFT_465697</name>
</gene>
<proteinExistence type="predicted"/>
<accession>A0A6A6YDQ7</accession>
<evidence type="ECO:0000313" key="3">
    <source>
        <dbReference type="Proteomes" id="UP000504636"/>
    </source>
</evidence>
<protein>
    <submittedName>
        <fullName evidence="2 4">Uncharacterized protein</fullName>
    </submittedName>
</protein>
<organism evidence="2">
    <name type="scientific">Mytilinidion resinicola</name>
    <dbReference type="NCBI Taxonomy" id="574789"/>
    <lineage>
        <taxon>Eukaryota</taxon>
        <taxon>Fungi</taxon>
        <taxon>Dikarya</taxon>
        <taxon>Ascomycota</taxon>
        <taxon>Pezizomycotina</taxon>
        <taxon>Dothideomycetes</taxon>
        <taxon>Pleosporomycetidae</taxon>
        <taxon>Mytilinidiales</taxon>
        <taxon>Mytilinidiaceae</taxon>
        <taxon>Mytilinidion</taxon>
    </lineage>
</organism>
<feature type="region of interest" description="Disordered" evidence="1">
    <location>
        <begin position="243"/>
        <end position="264"/>
    </location>
</feature>
<evidence type="ECO:0000256" key="1">
    <source>
        <dbReference type="SAM" id="MobiDB-lite"/>
    </source>
</evidence>
<evidence type="ECO:0000313" key="2">
    <source>
        <dbReference type="EMBL" id="KAF2806946.1"/>
    </source>
</evidence>
<dbReference type="OrthoDB" id="3763355at2759"/>
<reference evidence="4" key="2">
    <citation type="submission" date="2020-04" db="EMBL/GenBank/DDBJ databases">
        <authorList>
            <consortium name="NCBI Genome Project"/>
        </authorList>
    </citation>
    <scope>NUCLEOTIDE SEQUENCE</scope>
    <source>
        <strain evidence="4">CBS 304.34</strain>
    </source>
</reference>